<evidence type="ECO:0000313" key="2">
    <source>
        <dbReference type="Proteomes" id="UP000566819"/>
    </source>
</evidence>
<accession>A0A8H4W5M8</accession>
<dbReference type="Proteomes" id="UP000566819">
    <property type="component" value="Unassembled WGS sequence"/>
</dbReference>
<dbReference type="AlphaFoldDB" id="A0A8H4W5M8"/>
<organism evidence="1 2">
    <name type="scientific">Cudoniella acicularis</name>
    <dbReference type="NCBI Taxonomy" id="354080"/>
    <lineage>
        <taxon>Eukaryota</taxon>
        <taxon>Fungi</taxon>
        <taxon>Dikarya</taxon>
        <taxon>Ascomycota</taxon>
        <taxon>Pezizomycotina</taxon>
        <taxon>Leotiomycetes</taxon>
        <taxon>Helotiales</taxon>
        <taxon>Tricladiaceae</taxon>
        <taxon>Cudoniella</taxon>
    </lineage>
</organism>
<proteinExistence type="predicted"/>
<comment type="caution">
    <text evidence="1">The sequence shown here is derived from an EMBL/GenBank/DDBJ whole genome shotgun (WGS) entry which is preliminary data.</text>
</comment>
<reference evidence="1 2" key="1">
    <citation type="submission" date="2020-03" db="EMBL/GenBank/DDBJ databases">
        <title>Draft Genome Sequence of Cudoniella acicularis.</title>
        <authorList>
            <person name="Buettner E."/>
            <person name="Kellner H."/>
        </authorList>
    </citation>
    <scope>NUCLEOTIDE SEQUENCE [LARGE SCALE GENOMIC DNA]</scope>
    <source>
        <strain evidence="1 2">DSM 108380</strain>
    </source>
</reference>
<dbReference type="EMBL" id="JAAMPI010000164">
    <property type="protein sequence ID" value="KAF4634722.1"/>
    <property type="molecule type" value="Genomic_DNA"/>
</dbReference>
<dbReference type="OrthoDB" id="3643156at2759"/>
<gene>
    <name evidence="1" type="ORF">G7Y89_g3388</name>
</gene>
<name>A0A8H4W5M8_9HELO</name>
<keyword evidence="2" id="KW-1185">Reference proteome</keyword>
<protein>
    <submittedName>
        <fullName evidence="1">Uncharacterized protein</fullName>
    </submittedName>
</protein>
<evidence type="ECO:0000313" key="1">
    <source>
        <dbReference type="EMBL" id="KAF4634722.1"/>
    </source>
</evidence>
<sequence length="321" mass="36766">MLPKDRVTSEILKNHFKIDGDEKYKDLMKRLSPPYHRQGPPFDNPLGEIKWDYEQFQRKLRRARGLPSTPDIETIQNMLSNLYNLALTATDEPLLYNFVASIPSLPNLVFADFEEAAQNVNLTRLNSYKYFGPLRQVNAAYAGTGLGLCKHWGDVLKCDEEEQLMSPTQVLTISYTKEELVLEASYAVNAHWIYGEAYQRYTEYGFSHLQEYKSADFWDQIEKRITTLVKANGMKVGELLLIGESAEEKEFLETVWRALGKLELGHLWAPLQVPGFKAEFMAARGSAEMAKRWQGEPYGCLEGDWCEGNRKPGDDAMEEET</sequence>